<proteinExistence type="predicted"/>
<dbReference type="PRINTS" id="PR01415">
    <property type="entry name" value="ANKYRIN"/>
</dbReference>
<dbReference type="EMBL" id="LJBN01000238">
    <property type="protein sequence ID" value="OOQ81769.1"/>
    <property type="molecule type" value="Genomic_DNA"/>
</dbReference>
<feature type="repeat" description="ANK" evidence="3">
    <location>
        <begin position="1022"/>
        <end position="1054"/>
    </location>
</feature>
<evidence type="ECO:0000313" key="7">
    <source>
        <dbReference type="Proteomes" id="UP000190744"/>
    </source>
</evidence>
<dbReference type="AlphaFoldDB" id="A0A1S9R8C0"/>
<organism evidence="6 7">
    <name type="scientific">Penicillium brasilianum</name>
    <dbReference type="NCBI Taxonomy" id="104259"/>
    <lineage>
        <taxon>Eukaryota</taxon>
        <taxon>Fungi</taxon>
        <taxon>Dikarya</taxon>
        <taxon>Ascomycota</taxon>
        <taxon>Pezizomycotina</taxon>
        <taxon>Eurotiomycetes</taxon>
        <taxon>Eurotiomycetidae</taxon>
        <taxon>Eurotiales</taxon>
        <taxon>Aspergillaceae</taxon>
        <taxon>Penicillium</taxon>
    </lineage>
</organism>
<comment type="caution">
    <text evidence="6">The sequence shown here is derived from an EMBL/GenBank/DDBJ whole genome shotgun (WGS) entry which is preliminary data.</text>
</comment>
<feature type="chain" id="PRO_5010587207" evidence="5">
    <location>
        <begin position="18"/>
        <end position="1152"/>
    </location>
</feature>
<feature type="transmembrane region" description="Helical" evidence="4">
    <location>
        <begin position="238"/>
        <end position="260"/>
    </location>
</feature>
<feature type="repeat" description="ANK" evidence="3">
    <location>
        <begin position="1089"/>
        <end position="1121"/>
    </location>
</feature>
<keyword evidence="4" id="KW-1133">Transmembrane helix</keyword>
<dbReference type="PANTHER" id="PTHR24198">
    <property type="entry name" value="ANKYRIN REPEAT AND PROTEIN KINASE DOMAIN-CONTAINING PROTEIN"/>
    <property type="match status" value="1"/>
</dbReference>
<name>A0A1S9R8C0_PENBI</name>
<gene>
    <name evidence="6" type="ORF">PEBR_43102</name>
</gene>
<dbReference type="Pfam" id="PF12796">
    <property type="entry name" value="Ank_2"/>
    <property type="match status" value="2"/>
</dbReference>
<evidence type="ECO:0000256" key="1">
    <source>
        <dbReference type="ARBA" id="ARBA00022737"/>
    </source>
</evidence>
<dbReference type="PROSITE" id="PS50297">
    <property type="entry name" value="ANK_REP_REGION"/>
    <property type="match status" value="3"/>
</dbReference>
<feature type="repeat" description="ANK" evidence="3">
    <location>
        <begin position="1055"/>
        <end position="1087"/>
    </location>
</feature>
<evidence type="ECO:0000256" key="5">
    <source>
        <dbReference type="SAM" id="SignalP"/>
    </source>
</evidence>
<feature type="transmembrane region" description="Helical" evidence="4">
    <location>
        <begin position="326"/>
        <end position="345"/>
    </location>
</feature>
<dbReference type="SUPFAM" id="SSF48403">
    <property type="entry name" value="Ankyrin repeat"/>
    <property type="match status" value="1"/>
</dbReference>
<keyword evidence="4" id="KW-0472">Membrane</keyword>
<dbReference type="SMART" id="SM00248">
    <property type="entry name" value="ANK"/>
    <property type="match status" value="6"/>
</dbReference>
<keyword evidence="4" id="KW-0812">Transmembrane</keyword>
<dbReference type="Gene3D" id="1.25.40.20">
    <property type="entry name" value="Ankyrin repeat-containing domain"/>
    <property type="match status" value="1"/>
</dbReference>
<feature type="signal peptide" evidence="5">
    <location>
        <begin position="1"/>
        <end position="17"/>
    </location>
</feature>
<dbReference type="Proteomes" id="UP000190744">
    <property type="component" value="Unassembled WGS sequence"/>
</dbReference>
<evidence type="ECO:0000313" key="6">
    <source>
        <dbReference type="EMBL" id="OOQ81769.1"/>
    </source>
</evidence>
<keyword evidence="2 3" id="KW-0040">ANK repeat</keyword>
<dbReference type="PROSITE" id="PS50088">
    <property type="entry name" value="ANK_REPEAT"/>
    <property type="match status" value="3"/>
</dbReference>
<dbReference type="InterPro" id="IPR036770">
    <property type="entry name" value="Ankyrin_rpt-contain_sf"/>
</dbReference>
<evidence type="ECO:0000256" key="2">
    <source>
        <dbReference type="ARBA" id="ARBA00023043"/>
    </source>
</evidence>
<protein>
    <submittedName>
        <fullName evidence="6">Uncharacterized protein</fullName>
    </submittedName>
</protein>
<evidence type="ECO:0000256" key="4">
    <source>
        <dbReference type="SAM" id="Phobius"/>
    </source>
</evidence>
<feature type="transmembrane region" description="Helical" evidence="4">
    <location>
        <begin position="196"/>
        <end position="218"/>
    </location>
</feature>
<dbReference type="InterPro" id="IPR002110">
    <property type="entry name" value="Ankyrin_rpt"/>
</dbReference>
<accession>A0A1S9R8C0</accession>
<keyword evidence="5" id="KW-0732">Signal</keyword>
<keyword evidence="1" id="KW-0677">Repeat</keyword>
<feature type="transmembrane region" description="Helical" evidence="4">
    <location>
        <begin position="57"/>
        <end position="78"/>
    </location>
</feature>
<evidence type="ECO:0000256" key="3">
    <source>
        <dbReference type="PROSITE-ProRule" id="PRU00023"/>
    </source>
</evidence>
<sequence>MHLSILCVLFLAPCVLADDWEDFTNNLATDLAPLITLFGERLTKQFLSESISLLDNIIFALSPLGVLTAVVSVIRVCGGSSLRAFIGRAQEGPAEAESELLPCVSESTAELFNEGGISRVFGRPKIVEIVMWEEENLQDGKKTIEIGTLRDALKKRAWSAQGSGLSDEDLVDPTRLPELDIPNLSLNKGIKRRDQFWFHGAAIIGALLQLGVLVYAALTVFAFPGSFQKDGKAVPSYAFPFYIVGTTFLFMGMLCCAIIIERSSKEYHFKPNKPSKIFWLQPGKQNVGDQVFNAFMAVKEGQQSTMTMKMEYIKSVRVRKYDGRHLEIYMTLSSTLLGFIFQFIGLRGLHASVILAQLGSTFVMSILRTCLRTERMPQDENKIREERELASHKQQELDCFAFHLKNVQYFEVVTKFLPETSSTDSSSGVDQLHPPLVDQLIQTRARLAELTTSSSHGLTVGWDTMLIRKVAQNLGLVIESTMDLMSSWGVDFGKSFEFRLDIECRPSGAAYNSPLRSNYSICPQRCGDALRWSIDKNQLEATLGLWVWSLYKSDEESWRRPLNRMIGLTREEAGKEETYLLFHKWIFRQTEARLVSSNMIDSSRRLFGFDSDENPYDKDILIVRTENGIETMVAQDFYIQFLQAAFVCLTDLGGETSLDNGFQNTLFAHNSHLDKLVQCFEDCHMGSREDALLCLVPGLKAQQLLPDFAADSPTFKRQIDSLISKNDWKRALYLGRWMCERSEGTEFERSVYELGYICRRALLANDKIAHQEGFSYICKILESDMKSEFLSAQRISPPSSWSRSREYQQWWLSFLNQMGSVAWQITTNVSGLRGMQPDLKQRMASRGLELPPGVAMSPEQTQIGTRAMQEWLMSSHLDFERDLFGNDDEICFEWALKRKQYALLYFLLVRWAELRDDNPMIIRHAYIIAARHHSHWGIQVLRRQGADIEILSRSKMSVLAEITVTGDLEAAKTLLDNGANPNGSELAVPNRRPLLLAAYVGLPKMLDLLLYYGAVLETVDNDGLSALHWATMENHLETARFLLSRGAEVDRFGSDERSALHLAVISDQLPMTELLLENGADVNMPEGTSGHTPLMLAAKSSSVEIVHLLLSYGANPKLCDRNGLTALDLARMNDHRELTTLLEEKINQITTN</sequence>
<reference evidence="7" key="1">
    <citation type="submission" date="2015-09" db="EMBL/GenBank/DDBJ databases">
        <authorList>
            <person name="Fill T.P."/>
            <person name="Baretta J.F."/>
            <person name="de Almeida L.G."/>
            <person name="Rocha M."/>
            <person name="de Souza D.H."/>
            <person name="Malavazi I."/>
            <person name="Cerdeira L.T."/>
            <person name="Hong H."/>
            <person name="Samborskyy M."/>
            <person name="de Vasconcelos A.T."/>
            <person name="Leadlay P."/>
            <person name="Rodrigues-Filho E."/>
        </authorList>
    </citation>
    <scope>NUCLEOTIDE SEQUENCE [LARGE SCALE GENOMIC DNA]</scope>
    <source>
        <strain evidence="7">LaBioMMi 136</strain>
    </source>
</reference>
<dbReference type="PANTHER" id="PTHR24198:SF194">
    <property type="entry name" value="INVERSIN-A"/>
    <property type="match status" value="1"/>
</dbReference>